<dbReference type="OrthoDB" id="5894219at2759"/>
<accession>A0A368GK14</accession>
<dbReference type="GO" id="GO:0031012">
    <property type="term" value="C:extracellular matrix"/>
    <property type="evidence" value="ECO:0007669"/>
    <property type="project" value="TreeGrafter"/>
</dbReference>
<feature type="disulfide bond" evidence="5">
    <location>
        <begin position="20"/>
        <end position="106"/>
    </location>
</feature>
<evidence type="ECO:0000256" key="5">
    <source>
        <dbReference type="PIRSR" id="PIRSR601820-3"/>
    </source>
</evidence>
<feature type="binding site" evidence="4">
    <location>
        <position position="18"/>
    </location>
    <ligand>
        <name>Zn(2+)</name>
        <dbReference type="ChEBI" id="CHEBI:29105"/>
        <note>ligand shared with metalloproteinase partner</note>
    </ligand>
</feature>
<keyword evidence="6" id="KW-0732">Signal</keyword>
<dbReference type="GO" id="GO:0008191">
    <property type="term" value="F:metalloendopeptidase inhibitor activity"/>
    <property type="evidence" value="ECO:0007669"/>
    <property type="project" value="InterPro"/>
</dbReference>
<proteinExistence type="predicted"/>
<keyword evidence="4" id="KW-0862">Zinc</keyword>
<evidence type="ECO:0000256" key="6">
    <source>
        <dbReference type="SAM" id="SignalP"/>
    </source>
</evidence>
<dbReference type="InterPro" id="IPR001820">
    <property type="entry name" value="TIMP"/>
</dbReference>
<organism evidence="8 9">
    <name type="scientific">Ancylostoma caninum</name>
    <name type="common">Dog hookworm</name>
    <dbReference type="NCBI Taxonomy" id="29170"/>
    <lineage>
        <taxon>Eukaryota</taxon>
        <taxon>Metazoa</taxon>
        <taxon>Ecdysozoa</taxon>
        <taxon>Nematoda</taxon>
        <taxon>Chromadorea</taxon>
        <taxon>Rhabditida</taxon>
        <taxon>Rhabditina</taxon>
        <taxon>Rhabditomorpha</taxon>
        <taxon>Strongyloidea</taxon>
        <taxon>Ancylostomatidae</taxon>
        <taxon>Ancylostomatinae</taxon>
        <taxon>Ancylostoma</taxon>
    </lineage>
</organism>
<evidence type="ECO:0000256" key="3">
    <source>
        <dbReference type="ARBA" id="ARBA00023157"/>
    </source>
</evidence>
<keyword evidence="2" id="KW-0964">Secreted</keyword>
<name>A0A368GK14_ANCCA</name>
<reference evidence="8 9" key="1">
    <citation type="submission" date="2014-10" db="EMBL/GenBank/DDBJ databases">
        <title>Draft genome of the hookworm Ancylostoma caninum.</title>
        <authorList>
            <person name="Mitreva M."/>
        </authorList>
    </citation>
    <scope>NUCLEOTIDE SEQUENCE [LARGE SCALE GENOMIC DNA]</scope>
    <source>
        <strain evidence="8 9">Baltimore</strain>
    </source>
</reference>
<feature type="chain" id="PRO_5016562335" description="NTR domain-containing protein" evidence="6">
    <location>
        <begin position="16"/>
        <end position="147"/>
    </location>
</feature>
<gene>
    <name evidence="8" type="ORF">ANCCAN_10660</name>
</gene>
<feature type="signal peptide" evidence="6">
    <location>
        <begin position="1"/>
        <end position="15"/>
    </location>
</feature>
<evidence type="ECO:0000313" key="9">
    <source>
        <dbReference type="Proteomes" id="UP000252519"/>
    </source>
</evidence>
<evidence type="ECO:0000313" key="8">
    <source>
        <dbReference type="EMBL" id="RCN43335.1"/>
    </source>
</evidence>
<comment type="caution">
    <text evidence="8">The sequence shown here is derived from an EMBL/GenBank/DDBJ whole genome shotgun (WGS) entry which is preliminary data.</text>
</comment>
<dbReference type="GO" id="GO:0046872">
    <property type="term" value="F:metal ion binding"/>
    <property type="evidence" value="ECO:0007669"/>
    <property type="project" value="UniProtKB-KW"/>
</dbReference>
<dbReference type="GO" id="GO:0005615">
    <property type="term" value="C:extracellular space"/>
    <property type="evidence" value="ECO:0007669"/>
    <property type="project" value="TreeGrafter"/>
</dbReference>
<comment type="subcellular location">
    <subcellularLocation>
        <location evidence="1">Secreted</location>
    </subcellularLocation>
</comment>
<evidence type="ECO:0000259" key="7">
    <source>
        <dbReference type="PROSITE" id="PS50189"/>
    </source>
</evidence>
<dbReference type="EMBL" id="JOJR01000160">
    <property type="protein sequence ID" value="RCN43335.1"/>
    <property type="molecule type" value="Genomic_DNA"/>
</dbReference>
<keyword evidence="9" id="KW-1185">Reference proteome</keyword>
<evidence type="ECO:0000256" key="4">
    <source>
        <dbReference type="PIRSR" id="PIRSR601820-1"/>
    </source>
</evidence>
<sequence length="147" mass="16699">MLLLLLVSLVCLAAAEDCKCPRKTLRERLCYGSYVSLVVSKGEDETQSNANLKFYTVQHEKVYKNSSVLSTTVITPVECGIALQNGEKFIIGGNSYAGERLYLKKCDLRKKWEKVSPVVKAKLEEFYKSPDDFCYKNRKIDVPLDDF</sequence>
<keyword evidence="3 5" id="KW-1015">Disulfide bond</keyword>
<keyword evidence="4" id="KW-0479">Metal-binding</keyword>
<feature type="disulfide bond" evidence="5">
    <location>
        <begin position="18"/>
        <end position="79"/>
    </location>
</feature>
<evidence type="ECO:0000256" key="2">
    <source>
        <dbReference type="ARBA" id="ARBA00022525"/>
    </source>
</evidence>
<dbReference type="Gene3D" id="2.40.50.120">
    <property type="match status" value="1"/>
</dbReference>
<dbReference type="SUPFAM" id="SSF50242">
    <property type="entry name" value="TIMP-like"/>
    <property type="match status" value="1"/>
</dbReference>
<protein>
    <recommendedName>
        <fullName evidence="7">NTR domain-containing protein</fullName>
    </recommendedName>
</protein>
<dbReference type="Pfam" id="PF00965">
    <property type="entry name" value="TIMP"/>
    <property type="match status" value="1"/>
</dbReference>
<dbReference type="InterPro" id="IPR001134">
    <property type="entry name" value="Netrin_domain"/>
</dbReference>
<dbReference type="InterPro" id="IPR008993">
    <property type="entry name" value="TIMP-like_OB-fold"/>
</dbReference>
<dbReference type="Proteomes" id="UP000252519">
    <property type="component" value="Unassembled WGS sequence"/>
</dbReference>
<dbReference type="GO" id="GO:0051045">
    <property type="term" value="P:negative regulation of membrane protein ectodomain proteolysis"/>
    <property type="evidence" value="ECO:0007669"/>
    <property type="project" value="TreeGrafter"/>
</dbReference>
<dbReference type="GO" id="GO:0002020">
    <property type="term" value="F:protease binding"/>
    <property type="evidence" value="ECO:0007669"/>
    <property type="project" value="TreeGrafter"/>
</dbReference>
<feature type="domain" description="NTR" evidence="7">
    <location>
        <begin position="18"/>
        <end position="134"/>
    </location>
</feature>
<dbReference type="AlphaFoldDB" id="A0A368GK14"/>
<dbReference type="STRING" id="29170.A0A368GK14"/>
<dbReference type="PANTHER" id="PTHR11844">
    <property type="entry name" value="METALLOPROTEASE INHIBITOR"/>
    <property type="match status" value="1"/>
</dbReference>
<dbReference type="PROSITE" id="PS50189">
    <property type="entry name" value="NTR"/>
    <property type="match status" value="1"/>
</dbReference>
<evidence type="ECO:0000256" key="1">
    <source>
        <dbReference type="ARBA" id="ARBA00004613"/>
    </source>
</evidence>
<dbReference type="PANTHER" id="PTHR11844:SF25">
    <property type="entry name" value="NTR DOMAIN-CONTAINING PROTEIN"/>
    <property type="match status" value="1"/>
</dbReference>